<keyword evidence="3" id="KW-0804">Transcription</keyword>
<proteinExistence type="predicted"/>
<dbReference type="AlphaFoldDB" id="A0A934QEI7"/>
<dbReference type="PROSITE" id="PS50977">
    <property type="entry name" value="HTH_TETR_2"/>
    <property type="match status" value="1"/>
</dbReference>
<dbReference type="PANTHER" id="PTHR30055">
    <property type="entry name" value="HTH-TYPE TRANSCRIPTIONAL REGULATOR RUTR"/>
    <property type="match status" value="1"/>
</dbReference>
<dbReference type="InterPro" id="IPR009057">
    <property type="entry name" value="Homeodomain-like_sf"/>
</dbReference>
<protein>
    <submittedName>
        <fullName evidence="6">TetR/AcrR family transcriptional regulator</fullName>
    </submittedName>
</protein>
<sequence>MAVKERGGTVRGKQKRGLESRATLLESAAAIFAEKEYEGARLKDISEHAGISLGSLYFHFGNKEDVAKALLEQQSERMVQAFEAAVEGEDSPLERFLAARERLGALIAEDRIVQSGIRLRQSTSEELRKLGDAPDRHWAGMTVEMLQAAVDAGELSEDLDVATLAELLNEMFVGAQIMSGQRGEWSELTGRLERQRPYVSQLLGLPQ</sequence>
<evidence type="ECO:0000256" key="2">
    <source>
        <dbReference type="ARBA" id="ARBA00023125"/>
    </source>
</evidence>
<organism evidence="6 7">
    <name type="scientific">Leucobacter edaphi</name>
    <dbReference type="NCBI Taxonomy" id="2796472"/>
    <lineage>
        <taxon>Bacteria</taxon>
        <taxon>Bacillati</taxon>
        <taxon>Actinomycetota</taxon>
        <taxon>Actinomycetes</taxon>
        <taxon>Micrococcales</taxon>
        <taxon>Microbacteriaceae</taxon>
        <taxon>Leucobacter</taxon>
    </lineage>
</organism>
<reference evidence="6" key="1">
    <citation type="submission" date="2020-12" db="EMBL/GenBank/DDBJ databases">
        <title>Leucobacter sp. CAS2, isolated from Chromium sludge.</title>
        <authorList>
            <person name="Xu Z."/>
        </authorList>
    </citation>
    <scope>NUCLEOTIDE SEQUENCE</scope>
    <source>
        <strain evidence="6">CSA2</strain>
    </source>
</reference>
<evidence type="ECO:0000259" key="5">
    <source>
        <dbReference type="PROSITE" id="PS50977"/>
    </source>
</evidence>
<dbReference type="Gene3D" id="1.10.357.10">
    <property type="entry name" value="Tetracycline Repressor, domain 2"/>
    <property type="match status" value="1"/>
</dbReference>
<dbReference type="RefSeq" id="WP_200132156.1">
    <property type="nucleotide sequence ID" value="NZ_JAEHOI010000006.1"/>
</dbReference>
<feature type="DNA-binding region" description="H-T-H motif" evidence="4">
    <location>
        <begin position="41"/>
        <end position="60"/>
    </location>
</feature>
<dbReference type="PANTHER" id="PTHR30055:SF234">
    <property type="entry name" value="HTH-TYPE TRANSCRIPTIONAL REGULATOR BETI"/>
    <property type="match status" value="1"/>
</dbReference>
<dbReference type="GO" id="GO:0000976">
    <property type="term" value="F:transcription cis-regulatory region binding"/>
    <property type="evidence" value="ECO:0007669"/>
    <property type="project" value="TreeGrafter"/>
</dbReference>
<evidence type="ECO:0000313" key="6">
    <source>
        <dbReference type="EMBL" id="MBK0421959.1"/>
    </source>
</evidence>
<dbReference type="GO" id="GO:0003700">
    <property type="term" value="F:DNA-binding transcription factor activity"/>
    <property type="evidence" value="ECO:0007669"/>
    <property type="project" value="TreeGrafter"/>
</dbReference>
<feature type="domain" description="HTH tetR-type" evidence="5">
    <location>
        <begin position="18"/>
        <end position="78"/>
    </location>
</feature>
<comment type="caution">
    <text evidence="6">The sequence shown here is derived from an EMBL/GenBank/DDBJ whole genome shotgun (WGS) entry which is preliminary data.</text>
</comment>
<accession>A0A934QEI7</accession>
<dbReference type="SUPFAM" id="SSF48498">
    <property type="entry name" value="Tetracyclin repressor-like, C-terminal domain"/>
    <property type="match status" value="1"/>
</dbReference>
<dbReference type="InterPro" id="IPR050109">
    <property type="entry name" value="HTH-type_TetR-like_transc_reg"/>
</dbReference>
<evidence type="ECO:0000256" key="4">
    <source>
        <dbReference type="PROSITE-ProRule" id="PRU00335"/>
    </source>
</evidence>
<dbReference type="EMBL" id="JAEHOI010000006">
    <property type="protein sequence ID" value="MBK0421959.1"/>
    <property type="molecule type" value="Genomic_DNA"/>
</dbReference>
<dbReference type="Pfam" id="PF00440">
    <property type="entry name" value="TetR_N"/>
    <property type="match status" value="1"/>
</dbReference>
<gene>
    <name evidence="6" type="ORF">JD292_07705</name>
</gene>
<keyword evidence="7" id="KW-1185">Reference proteome</keyword>
<evidence type="ECO:0000256" key="3">
    <source>
        <dbReference type="ARBA" id="ARBA00023163"/>
    </source>
</evidence>
<evidence type="ECO:0000313" key="7">
    <source>
        <dbReference type="Proteomes" id="UP000618733"/>
    </source>
</evidence>
<keyword evidence="1" id="KW-0805">Transcription regulation</keyword>
<evidence type="ECO:0000256" key="1">
    <source>
        <dbReference type="ARBA" id="ARBA00023015"/>
    </source>
</evidence>
<name>A0A934QEI7_9MICO</name>
<dbReference type="InterPro" id="IPR036271">
    <property type="entry name" value="Tet_transcr_reg_TetR-rel_C_sf"/>
</dbReference>
<dbReference type="SUPFAM" id="SSF46689">
    <property type="entry name" value="Homeodomain-like"/>
    <property type="match status" value="1"/>
</dbReference>
<keyword evidence="2 4" id="KW-0238">DNA-binding</keyword>
<dbReference type="Proteomes" id="UP000618733">
    <property type="component" value="Unassembled WGS sequence"/>
</dbReference>
<dbReference type="PRINTS" id="PR00455">
    <property type="entry name" value="HTHTETR"/>
</dbReference>
<dbReference type="InterPro" id="IPR001647">
    <property type="entry name" value="HTH_TetR"/>
</dbReference>